<name>A0A5C6CPL7_9BACT</name>
<dbReference type="PROSITE" id="PS51387">
    <property type="entry name" value="FAD_PCMH"/>
    <property type="match status" value="1"/>
</dbReference>
<organism evidence="6 7">
    <name type="scientific">Novipirellula galeiformis</name>
    <dbReference type="NCBI Taxonomy" id="2528004"/>
    <lineage>
        <taxon>Bacteria</taxon>
        <taxon>Pseudomonadati</taxon>
        <taxon>Planctomycetota</taxon>
        <taxon>Planctomycetia</taxon>
        <taxon>Pirellulales</taxon>
        <taxon>Pirellulaceae</taxon>
        <taxon>Novipirellula</taxon>
    </lineage>
</organism>
<gene>
    <name evidence="6" type="ORF">Pla52o_16420</name>
</gene>
<evidence type="ECO:0000313" key="6">
    <source>
        <dbReference type="EMBL" id="TWU25341.1"/>
    </source>
</evidence>
<feature type="domain" description="FAD-binding PCMH-type" evidence="5">
    <location>
        <begin position="38"/>
        <end position="216"/>
    </location>
</feature>
<accession>A0A5C6CPL7</accession>
<evidence type="ECO:0000256" key="2">
    <source>
        <dbReference type="ARBA" id="ARBA00022630"/>
    </source>
</evidence>
<dbReference type="Gene3D" id="3.30.465.10">
    <property type="match status" value="1"/>
</dbReference>
<dbReference type="InterPro" id="IPR006094">
    <property type="entry name" value="Oxid_FAD_bind_N"/>
</dbReference>
<keyword evidence="4 6" id="KW-0560">Oxidoreductase</keyword>
<dbReference type="Pfam" id="PF01565">
    <property type="entry name" value="FAD_binding_4"/>
    <property type="match status" value="1"/>
</dbReference>
<dbReference type="GO" id="GO:0016491">
    <property type="term" value="F:oxidoreductase activity"/>
    <property type="evidence" value="ECO:0007669"/>
    <property type="project" value="UniProtKB-KW"/>
</dbReference>
<dbReference type="EC" id="1.-.-.-" evidence="6"/>
<keyword evidence="2" id="KW-0285">Flavoprotein</keyword>
<evidence type="ECO:0000256" key="4">
    <source>
        <dbReference type="ARBA" id="ARBA00023002"/>
    </source>
</evidence>
<dbReference type="InterPro" id="IPR016171">
    <property type="entry name" value="Vanillyl_alc_oxidase_C-sub2"/>
</dbReference>
<dbReference type="Pfam" id="PF02913">
    <property type="entry name" value="FAD-oxidase_C"/>
    <property type="match status" value="1"/>
</dbReference>
<sequence>MNSTQQALPRLIERLPPGRVMQDAAFGVAFESDGLTAFHQKPLAVVIPETTEEVVTTVRWCHEAKIPFVARGSGTSLSGGSLPIAGGIVIALNRLKKILSLDPVNRTAVVQPGVVNIKVTQAALQHGLYFAPDPSSQTVCTIGGNVAFNSGGAHCLKYGMTSNHVTGMKVVLANGECVEFGSDSTDAIGPDYPGLFCGSEGLFGIATEITLRLLPKPEKFHTVLVGYRTLQAAGDAVSAVIESGLLPGAMEIMDALSIEAAEAAVNCGYPKGCAAVLIVELEGPRERVEYETEQLRTIIARTDPFAEHIATTEAERLSIWKGRKCVFSAVGHISPDFLVQDGVVPRNRLGEALVHIQEISRDSGIRVANVFHAGDGNLHPMILYDGNVAGEFHRAEEVCSRIIKMCIDMGGSITGEHGVGMEKRDFLPDMFDAATIELFHRIRGAFDPQEVANRGKMFPAADAPSLSMSGLHPLEKQGVISRE</sequence>
<dbReference type="PANTHER" id="PTHR42934:SF1">
    <property type="entry name" value="GLYCOLATE OXIDASE SUBUNIT GLCD"/>
    <property type="match status" value="1"/>
</dbReference>
<dbReference type="InterPro" id="IPR051914">
    <property type="entry name" value="FAD-linked_OxidoTrans_Type4"/>
</dbReference>
<comment type="cofactor">
    <cofactor evidence="1">
        <name>FAD</name>
        <dbReference type="ChEBI" id="CHEBI:57692"/>
    </cofactor>
</comment>
<dbReference type="InterPro" id="IPR016164">
    <property type="entry name" value="FAD-linked_Oxase-like_C"/>
</dbReference>
<evidence type="ECO:0000256" key="3">
    <source>
        <dbReference type="ARBA" id="ARBA00022827"/>
    </source>
</evidence>
<dbReference type="GO" id="GO:0071949">
    <property type="term" value="F:FAD binding"/>
    <property type="evidence" value="ECO:0007669"/>
    <property type="project" value="InterPro"/>
</dbReference>
<keyword evidence="3" id="KW-0274">FAD</keyword>
<comment type="caution">
    <text evidence="6">The sequence shown here is derived from an EMBL/GenBank/DDBJ whole genome shotgun (WGS) entry which is preliminary data.</text>
</comment>
<dbReference type="PANTHER" id="PTHR42934">
    <property type="entry name" value="GLYCOLATE OXIDASE SUBUNIT GLCD"/>
    <property type="match status" value="1"/>
</dbReference>
<dbReference type="Gene3D" id="1.10.45.10">
    <property type="entry name" value="Vanillyl-alcohol Oxidase, Chain A, domain 4"/>
    <property type="match status" value="1"/>
</dbReference>
<evidence type="ECO:0000259" key="5">
    <source>
        <dbReference type="PROSITE" id="PS51387"/>
    </source>
</evidence>
<proteinExistence type="predicted"/>
<keyword evidence="7" id="KW-1185">Reference proteome</keyword>
<dbReference type="OrthoDB" id="9767256at2"/>
<evidence type="ECO:0000256" key="1">
    <source>
        <dbReference type="ARBA" id="ARBA00001974"/>
    </source>
</evidence>
<dbReference type="InterPro" id="IPR036318">
    <property type="entry name" value="FAD-bd_PCMH-like_sf"/>
</dbReference>
<dbReference type="SUPFAM" id="SSF55103">
    <property type="entry name" value="FAD-linked oxidases, C-terminal domain"/>
    <property type="match status" value="1"/>
</dbReference>
<protein>
    <submittedName>
        <fullName evidence="6">Putative FAD-linked oxidoreductase</fullName>
        <ecNumber evidence="6">1.-.-.-</ecNumber>
    </submittedName>
</protein>
<dbReference type="InterPro" id="IPR016166">
    <property type="entry name" value="FAD-bd_PCMH"/>
</dbReference>
<dbReference type="Gene3D" id="3.30.70.2740">
    <property type="match status" value="1"/>
</dbReference>
<dbReference type="Proteomes" id="UP000316304">
    <property type="component" value="Unassembled WGS sequence"/>
</dbReference>
<evidence type="ECO:0000313" key="7">
    <source>
        <dbReference type="Proteomes" id="UP000316304"/>
    </source>
</evidence>
<dbReference type="AlphaFoldDB" id="A0A5C6CPL7"/>
<dbReference type="SUPFAM" id="SSF56176">
    <property type="entry name" value="FAD-binding/transporter-associated domain-like"/>
    <property type="match status" value="1"/>
</dbReference>
<dbReference type="InterPro" id="IPR016169">
    <property type="entry name" value="FAD-bd_PCMH_sub2"/>
</dbReference>
<dbReference type="InterPro" id="IPR004113">
    <property type="entry name" value="FAD-bd_oxidored_4_C"/>
</dbReference>
<dbReference type="RefSeq" id="WP_146593978.1">
    <property type="nucleotide sequence ID" value="NZ_SJPT01000002.1"/>
</dbReference>
<reference evidence="6 7" key="1">
    <citation type="submission" date="2019-02" db="EMBL/GenBank/DDBJ databases">
        <title>Deep-cultivation of Planctomycetes and their phenomic and genomic characterization uncovers novel biology.</title>
        <authorList>
            <person name="Wiegand S."/>
            <person name="Jogler M."/>
            <person name="Boedeker C."/>
            <person name="Pinto D."/>
            <person name="Vollmers J."/>
            <person name="Rivas-Marin E."/>
            <person name="Kohn T."/>
            <person name="Peeters S.H."/>
            <person name="Heuer A."/>
            <person name="Rast P."/>
            <person name="Oberbeckmann S."/>
            <person name="Bunk B."/>
            <person name="Jeske O."/>
            <person name="Meyerdierks A."/>
            <person name="Storesund J.E."/>
            <person name="Kallscheuer N."/>
            <person name="Luecker S."/>
            <person name="Lage O.M."/>
            <person name="Pohl T."/>
            <person name="Merkel B.J."/>
            <person name="Hornburger P."/>
            <person name="Mueller R.-W."/>
            <person name="Bruemmer F."/>
            <person name="Labrenz M."/>
            <person name="Spormann A.M."/>
            <person name="Op Den Camp H."/>
            <person name="Overmann J."/>
            <person name="Amann R."/>
            <person name="Jetten M.S.M."/>
            <person name="Mascher T."/>
            <person name="Medema M.H."/>
            <person name="Devos D.P."/>
            <person name="Kaster A.-K."/>
            <person name="Ovreas L."/>
            <person name="Rohde M."/>
            <person name="Galperin M.Y."/>
            <person name="Jogler C."/>
        </authorList>
    </citation>
    <scope>NUCLEOTIDE SEQUENCE [LARGE SCALE GENOMIC DNA]</scope>
    <source>
        <strain evidence="6 7">Pla52o</strain>
    </source>
</reference>
<dbReference type="EMBL" id="SJPT01000002">
    <property type="protein sequence ID" value="TWU25341.1"/>
    <property type="molecule type" value="Genomic_DNA"/>
</dbReference>